<evidence type="ECO:0000256" key="1">
    <source>
        <dbReference type="SAM" id="MobiDB-lite"/>
    </source>
</evidence>
<keyword evidence="3" id="KW-1185">Reference proteome</keyword>
<name>A0AA38W983_9ASTR</name>
<evidence type="ECO:0000313" key="3">
    <source>
        <dbReference type="Proteomes" id="UP001172457"/>
    </source>
</evidence>
<dbReference type="Proteomes" id="UP001172457">
    <property type="component" value="Chromosome 4"/>
</dbReference>
<feature type="compositionally biased region" description="Basic and acidic residues" evidence="1">
    <location>
        <begin position="292"/>
        <end position="303"/>
    </location>
</feature>
<comment type="caution">
    <text evidence="2">The sequence shown here is derived from an EMBL/GenBank/DDBJ whole genome shotgun (WGS) entry which is preliminary data.</text>
</comment>
<dbReference type="AlphaFoldDB" id="A0AA38W983"/>
<protein>
    <submittedName>
        <fullName evidence="2">Uncharacterized protein</fullName>
    </submittedName>
</protein>
<feature type="region of interest" description="Disordered" evidence="1">
    <location>
        <begin position="292"/>
        <end position="311"/>
    </location>
</feature>
<proteinExistence type="predicted"/>
<organism evidence="2 3">
    <name type="scientific">Centaurea solstitialis</name>
    <name type="common">yellow star-thistle</name>
    <dbReference type="NCBI Taxonomy" id="347529"/>
    <lineage>
        <taxon>Eukaryota</taxon>
        <taxon>Viridiplantae</taxon>
        <taxon>Streptophyta</taxon>
        <taxon>Embryophyta</taxon>
        <taxon>Tracheophyta</taxon>
        <taxon>Spermatophyta</taxon>
        <taxon>Magnoliopsida</taxon>
        <taxon>eudicotyledons</taxon>
        <taxon>Gunneridae</taxon>
        <taxon>Pentapetalae</taxon>
        <taxon>asterids</taxon>
        <taxon>campanulids</taxon>
        <taxon>Asterales</taxon>
        <taxon>Asteraceae</taxon>
        <taxon>Carduoideae</taxon>
        <taxon>Cardueae</taxon>
        <taxon>Centaureinae</taxon>
        <taxon>Centaurea</taxon>
    </lineage>
</organism>
<sequence>MTASRSNSESVSVINSSVASFLENGTISKPPRFNPSNFSLWKSIMMLFMEGIDSRYLTILCDGPLIPRVCVRFNLDKDGSSNNVDRSFASRRYILKVKKKYTDEDWKLVSLDTKVRAIIALSFLDEVYHSLVNFPTAKEMWSTLCVLYEGSNEVKKSKKITLVRKYELFSHEKGEYLTNYYNRFNSVLNDLLMGKVYENEEVLNKFMDELPEFWENICTCIKTSKDLEIVLLTPLFGTLEYLCDADDESDESSVDEVTDGIFNIPSGEAHPLITDFPDRDYSHLKGLTCHLQEDVKDPPRSDTTDLSPPPI</sequence>
<dbReference type="Pfam" id="PF14223">
    <property type="entry name" value="Retrotran_gag_2"/>
    <property type="match status" value="1"/>
</dbReference>
<gene>
    <name evidence="2" type="ORF">OSB04_017177</name>
</gene>
<dbReference type="PANTHER" id="PTHR34676">
    <property type="entry name" value="DUF4219 DOMAIN-CONTAINING PROTEIN-RELATED"/>
    <property type="match status" value="1"/>
</dbReference>
<dbReference type="EMBL" id="JARYMX010000004">
    <property type="protein sequence ID" value="KAJ9553132.1"/>
    <property type="molecule type" value="Genomic_DNA"/>
</dbReference>
<accession>A0AA38W983</accession>
<evidence type="ECO:0000313" key="2">
    <source>
        <dbReference type="EMBL" id="KAJ9553132.1"/>
    </source>
</evidence>
<dbReference type="PANTHER" id="PTHR34676:SF27">
    <property type="entry name" value="ASPARTYL-TRNA SYNTHETASE"/>
    <property type="match status" value="1"/>
</dbReference>
<reference evidence="2" key="1">
    <citation type="submission" date="2023-03" db="EMBL/GenBank/DDBJ databases">
        <title>Chromosome-scale reference genome and RAD-based genetic map of yellow starthistle (Centaurea solstitialis) reveal putative structural variation and QTLs associated with invader traits.</title>
        <authorList>
            <person name="Reatini B."/>
            <person name="Cang F.A."/>
            <person name="Jiang Q."/>
            <person name="Mckibben M.T.W."/>
            <person name="Barker M.S."/>
            <person name="Rieseberg L.H."/>
            <person name="Dlugosch K.M."/>
        </authorList>
    </citation>
    <scope>NUCLEOTIDE SEQUENCE</scope>
    <source>
        <strain evidence="2">CAN-66</strain>
        <tissue evidence="2">Leaf</tissue>
    </source>
</reference>